<proteinExistence type="predicted"/>
<dbReference type="InterPro" id="IPR004314">
    <property type="entry name" value="Neprosin"/>
</dbReference>
<feature type="compositionally biased region" description="Low complexity" evidence="1">
    <location>
        <begin position="60"/>
        <end position="77"/>
    </location>
</feature>
<sequence>MVGSIGVASTLTAGAEQIPAPAVAPAVAAQAAVPVADLSPPAKLPWGQRPQKIRTGRGGATSKTLKAAGLAAAAPDASGREAEQEFAPKGRTGRKSERTSVIPPEPPTPTPTAAGAKPTVYFHYNVGTQAAVTEGAYAKLTIGKPVLDRADYHTLAEIAVQSADGTQIVEVGWNVDRVVNGDDDPHLFVFHWVNGKSTCYNGCGFVPYSENIRPGDTLPYDVTKPFGIQYNNGAWWIAYDTEWVGHFPVTNWTVPFKQSGLVQIFGEVAAASPQPCTQMGNGRVGEDATSARIGSVTYLNGPTVDLNIRSIGDVYSVSKMTGRTFRYGGPGAC</sequence>
<evidence type="ECO:0000259" key="2">
    <source>
        <dbReference type="PROSITE" id="PS52045"/>
    </source>
</evidence>
<dbReference type="PANTHER" id="PTHR31589">
    <property type="entry name" value="PROTEIN, PUTATIVE (DUF239)-RELATED-RELATED"/>
    <property type="match status" value="1"/>
</dbReference>
<dbReference type="InterPro" id="IPR053168">
    <property type="entry name" value="Glutamic_endopeptidase"/>
</dbReference>
<dbReference type="PANTHER" id="PTHR31589:SF110">
    <property type="entry name" value="PROTEIN, PUTATIVE (DUF239)-RELATED"/>
    <property type="match status" value="1"/>
</dbReference>
<reference evidence="3 4" key="1">
    <citation type="submission" date="2014-10" db="EMBL/GenBank/DDBJ databases">
        <title>Draft genome sequence of Actinoplanes utahensis NRRL 12052.</title>
        <authorList>
            <person name="Velasco-Bucheli B."/>
            <person name="del Cerro C."/>
            <person name="Hormigo D."/>
            <person name="Garcia J.L."/>
            <person name="Acebal C."/>
            <person name="Arroyo M."/>
            <person name="de la Mata I."/>
        </authorList>
    </citation>
    <scope>NUCLEOTIDE SEQUENCE [LARGE SCALE GENOMIC DNA]</scope>
    <source>
        <strain evidence="3 4">NRRL 12052</strain>
    </source>
</reference>
<dbReference type="EMBL" id="JRTT01000004">
    <property type="protein sequence ID" value="KHD78600.1"/>
    <property type="molecule type" value="Genomic_DNA"/>
</dbReference>
<evidence type="ECO:0000313" key="3">
    <source>
        <dbReference type="EMBL" id="KHD78600.1"/>
    </source>
</evidence>
<dbReference type="AlphaFoldDB" id="A0A0A6UR40"/>
<feature type="region of interest" description="Disordered" evidence="1">
    <location>
        <begin position="39"/>
        <end position="115"/>
    </location>
</feature>
<evidence type="ECO:0000256" key="1">
    <source>
        <dbReference type="SAM" id="MobiDB-lite"/>
    </source>
</evidence>
<comment type="caution">
    <text evidence="3">The sequence shown here is derived from an EMBL/GenBank/DDBJ whole genome shotgun (WGS) entry which is preliminary data.</text>
</comment>
<protein>
    <submittedName>
        <fullName evidence="3">Liprin-alpha-3</fullName>
    </submittedName>
</protein>
<dbReference type="eggNOG" id="ENOG5033U2S">
    <property type="taxonomic scope" value="Bacteria"/>
</dbReference>
<dbReference type="STRING" id="1869.MB27_04285"/>
<dbReference type="OrthoDB" id="3285909at2"/>
<feature type="compositionally biased region" description="Basic and acidic residues" evidence="1">
    <location>
        <begin position="78"/>
        <end position="98"/>
    </location>
</feature>
<dbReference type="Proteomes" id="UP000054537">
    <property type="component" value="Unassembled WGS sequence"/>
</dbReference>
<gene>
    <name evidence="3" type="ORF">MB27_04285</name>
</gene>
<dbReference type="PROSITE" id="PS52045">
    <property type="entry name" value="NEPROSIN_PEP_CD"/>
    <property type="match status" value="1"/>
</dbReference>
<organism evidence="3 4">
    <name type="scientific">Actinoplanes utahensis</name>
    <dbReference type="NCBI Taxonomy" id="1869"/>
    <lineage>
        <taxon>Bacteria</taxon>
        <taxon>Bacillati</taxon>
        <taxon>Actinomycetota</taxon>
        <taxon>Actinomycetes</taxon>
        <taxon>Micromonosporales</taxon>
        <taxon>Micromonosporaceae</taxon>
        <taxon>Actinoplanes</taxon>
    </lineage>
</organism>
<feature type="domain" description="Neprosin PEP catalytic" evidence="2">
    <location>
        <begin position="112"/>
        <end position="333"/>
    </location>
</feature>
<dbReference type="Pfam" id="PF03080">
    <property type="entry name" value="Neprosin"/>
    <property type="match status" value="1"/>
</dbReference>
<name>A0A0A6UR40_ACTUT</name>
<accession>A0A0A6UR40</accession>
<evidence type="ECO:0000313" key="4">
    <source>
        <dbReference type="Proteomes" id="UP000054537"/>
    </source>
</evidence>
<keyword evidence="4" id="KW-1185">Reference proteome</keyword>